<accession>A0ABQ4N1Y6</accession>
<evidence type="ECO:0000313" key="2">
    <source>
        <dbReference type="Proteomes" id="UP000680304"/>
    </source>
</evidence>
<proteinExistence type="predicted"/>
<gene>
    <name evidence="1" type="ORF">PACILC2_07200</name>
</gene>
<comment type="caution">
    <text evidence="1">The sequence shown here is derived from an EMBL/GenBank/DDBJ whole genome shotgun (WGS) entry which is preliminary data.</text>
</comment>
<sequence>MARFIRTINGYNQPVSVRWRVAANQTINPGDIVQLNATSRYLEVAAAGSTTLVGVADEGITTGATVTAGDEISITPLTGGVFRIPYTGSTKTSLADTDLVTTLFDLGGKNSINLDDTTGGMCSVVGYNNARKDADVIFAAANVVRI</sequence>
<dbReference type="EMBL" id="BOVJ01000021">
    <property type="protein sequence ID" value="GIQ62152.1"/>
    <property type="molecule type" value="Genomic_DNA"/>
</dbReference>
<reference evidence="1 2" key="1">
    <citation type="submission" date="2021-04" db="EMBL/GenBank/DDBJ databases">
        <title>Draft genome sequence of Paenibacillus cisolokensis, LC2-13A.</title>
        <authorList>
            <person name="Uke A."/>
            <person name="Chhe C."/>
            <person name="Baramee S."/>
            <person name="Kosugi A."/>
        </authorList>
    </citation>
    <scope>NUCLEOTIDE SEQUENCE [LARGE SCALE GENOMIC DNA]</scope>
    <source>
        <strain evidence="1 2">LC2-13A</strain>
    </source>
</reference>
<protein>
    <submittedName>
        <fullName evidence="1">Uncharacterized protein</fullName>
    </submittedName>
</protein>
<dbReference type="RefSeq" id="WP_213527474.1">
    <property type="nucleotide sequence ID" value="NZ_BOVJ01000021.1"/>
</dbReference>
<name>A0ABQ4N1Y6_9BACL</name>
<organism evidence="1 2">
    <name type="scientific">Paenibacillus cisolokensis</name>
    <dbReference type="NCBI Taxonomy" id="1658519"/>
    <lineage>
        <taxon>Bacteria</taxon>
        <taxon>Bacillati</taxon>
        <taxon>Bacillota</taxon>
        <taxon>Bacilli</taxon>
        <taxon>Bacillales</taxon>
        <taxon>Paenibacillaceae</taxon>
        <taxon>Paenibacillus</taxon>
    </lineage>
</organism>
<dbReference type="Proteomes" id="UP000680304">
    <property type="component" value="Unassembled WGS sequence"/>
</dbReference>
<evidence type="ECO:0000313" key="1">
    <source>
        <dbReference type="EMBL" id="GIQ62152.1"/>
    </source>
</evidence>
<keyword evidence="2" id="KW-1185">Reference proteome</keyword>